<dbReference type="InterPro" id="IPR029058">
    <property type="entry name" value="AB_hydrolase_fold"/>
</dbReference>
<organism evidence="2 3">
    <name type="scientific">Rhodoblastus acidophilus</name>
    <name type="common">Rhodopseudomonas acidophila</name>
    <dbReference type="NCBI Taxonomy" id="1074"/>
    <lineage>
        <taxon>Bacteria</taxon>
        <taxon>Pseudomonadati</taxon>
        <taxon>Pseudomonadota</taxon>
        <taxon>Alphaproteobacteria</taxon>
        <taxon>Hyphomicrobiales</taxon>
        <taxon>Rhodoblastaceae</taxon>
        <taxon>Rhodoblastus</taxon>
    </lineage>
</organism>
<dbReference type="Proteomes" id="UP000439113">
    <property type="component" value="Unassembled WGS sequence"/>
</dbReference>
<name>A0A6N8DHT4_RHOAC</name>
<dbReference type="SUPFAM" id="SSF53474">
    <property type="entry name" value="alpha/beta-Hydrolases"/>
    <property type="match status" value="1"/>
</dbReference>
<dbReference type="AlphaFoldDB" id="A0A6N8DHT4"/>
<dbReference type="GO" id="GO:0016788">
    <property type="term" value="F:hydrolase activity, acting on ester bonds"/>
    <property type="evidence" value="ECO:0007669"/>
    <property type="project" value="InterPro"/>
</dbReference>
<reference evidence="2 3" key="1">
    <citation type="submission" date="2019-11" db="EMBL/GenBank/DDBJ databases">
        <title>Whole-genome sequence of a Rhodoblastus acidophilus DSM 142.</title>
        <authorList>
            <person name="Kyndt J.A."/>
            <person name="Meyer T.E."/>
        </authorList>
    </citation>
    <scope>NUCLEOTIDE SEQUENCE [LARGE SCALE GENOMIC DNA]</scope>
    <source>
        <strain evidence="2 3">DSM 142</strain>
    </source>
</reference>
<proteinExistence type="predicted"/>
<dbReference type="EMBL" id="WNKS01000001">
    <property type="protein sequence ID" value="MTV29738.1"/>
    <property type="molecule type" value="Genomic_DNA"/>
</dbReference>
<evidence type="ECO:0000313" key="3">
    <source>
        <dbReference type="Proteomes" id="UP000439113"/>
    </source>
</evidence>
<feature type="domain" description="GPI inositol-deacylase PGAP1-like alpha/beta" evidence="1">
    <location>
        <begin position="144"/>
        <end position="262"/>
    </location>
</feature>
<evidence type="ECO:0000259" key="1">
    <source>
        <dbReference type="Pfam" id="PF07819"/>
    </source>
</evidence>
<gene>
    <name evidence="2" type="ORF">GJ654_01875</name>
</gene>
<evidence type="ECO:0000313" key="2">
    <source>
        <dbReference type="EMBL" id="MTV29738.1"/>
    </source>
</evidence>
<dbReference type="Gene3D" id="3.40.50.1820">
    <property type="entry name" value="alpha/beta hydrolase"/>
    <property type="match status" value="1"/>
</dbReference>
<sequence>MAPKPKTFSLSEALGFARLAAEGAEGITGIVERMHHAVLDTPGLARLAPGLARGIPRLVYRGLGASFRLTAKGAGVASALLDEATQARPPAPGREKTLAALNGVLGDHLAETGNPLALTMRFRSGGQTLALKSEALSHAFPNVTGKLVVLVHGLCMSDLHWRRGSHDHGAALARDFGYTPVSLSYNTGLHVSTNGRAFAAALEELVAAWPVEIEDLLIVGHSMGGLVARSACLAGEASAHAWRKKVSKLVFLGTPHHGAPLERIGNWAEDILGQIPYAGALAPLGKIRSAGVTDLRYGFIADEDWLGRDRFAREPDARRHAPLPEDVACYAIAATTASSPGALNDLLIGDGLVPVMSALGRHRDFALDFPPDRQWIACETGHFDLLSRPEVYKRIAAWIEK</sequence>
<dbReference type="RefSeq" id="WP_155444386.1">
    <property type="nucleotide sequence ID" value="NZ_JAOQNR010000001.1"/>
</dbReference>
<dbReference type="Pfam" id="PF07819">
    <property type="entry name" value="PGAP1"/>
    <property type="match status" value="1"/>
</dbReference>
<dbReference type="InterPro" id="IPR012908">
    <property type="entry name" value="PGAP1-ab_dom-like"/>
</dbReference>
<comment type="caution">
    <text evidence="2">The sequence shown here is derived from an EMBL/GenBank/DDBJ whole genome shotgun (WGS) entry which is preliminary data.</text>
</comment>
<dbReference type="OrthoDB" id="869379at2"/>
<keyword evidence="2" id="KW-0378">Hydrolase</keyword>
<accession>A0A6N8DHT4</accession>
<protein>
    <submittedName>
        <fullName evidence="2">Alpha/beta fold hydrolase</fullName>
    </submittedName>
</protein>